<comment type="function">
    <text evidence="6">Attaches a formyl group to the free amino group of methionyl-tRNA(fMet). The formyl group appears to play a dual role in the initiator identity of N-formylmethionyl-tRNA by promoting its recognition by IF2 and preventing the misappropriation of this tRNA by the elongation apparatus.</text>
</comment>
<evidence type="ECO:0000256" key="4">
    <source>
        <dbReference type="ARBA" id="ARBA00022917"/>
    </source>
</evidence>
<dbReference type="SUPFAM" id="SSF50486">
    <property type="entry name" value="FMT C-terminal domain-like"/>
    <property type="match status" value="1"/>
</dbReference>
<evidence type="ECO:0000256" key="6">
    <source>
        <dbReference type="HAMAP-Rule" id="MF_00182"/>
    </source>
</evidence>
<feature type="domain" description="Formyl transferase C-terminal" evidence="8">
    <location>
        <begin position="364"/>
        <end position="398"/>
    </location>
</feature>
<dbReference type="SUPFAM" id="SSF56420">
    <property type="entry name" value="Peptide deformylase"/>
    <property type="match status" value="1"/>
</dbReference>
<evidence type="ECO:0000256" key="5">
    <source>
        <dbReference type="HAMAP-Rule" id="MF_00163"/>
    </source>
</evidence>
<dbReference type="PANTHER" id="PTHR11138">
    <property type="entry name" value="METHIONYL-TRNA FORMYLTRANSFERASE"/>
    <property type="match status" value="1"/>
</dbReference>
<comment type="similarity">
    <text evidence="1 6">Belongs to the Fmt family.</text>
</comment>
<evidence type="ECO:0000256" key="1">
    <source>
        <dbReference type="ARBA" id="ARBA00010699"/>
    </source>
</evidence>
<evidence type="ECO:0000313" key="9">
    <source>
        <dbReference type="EMBL" id="OGY23225.1"/>
    </source>
</evidence>
<feature type="binding site" evidence="6">
    <location>
        <begin position="269"/>
        <end position="272"/>
    </location>
    <ligand>
        <name>(6S)-5,6,7,8-tetrahydrofolate</name>
        <dbReference type="ChEBI" id="CHEBI:57453"/>
    </ligand>
</feature>
<protein>
    <recommendedName>
        <fullName evidence="5 6">Multifunctional fusion protein</fullName>
    </recommendedName>
    <domain>
        <recommendedName>
            <fullName evidence="5">Peptide deformylase</fullName>
            <shortName evidence="5">PDF</shortName>
            <ecNumber evidence="5">3.5.1.88</ecNumber>
        </recommendedName>
        <alternativeName>
            <fullName evidence="5">Polypeptide deformylase</fullName>
        </alternativeName>
    </domain>
    <domain>
        <recommendedName>
            <fullName evidence="6">Methionyl-tRNA formyltransferase</fullName>
            <ecNumber evidence="6">2.1.2.9</ecNumber>
        </recommendedName>
    </domain>
</protein>
<dbReference type="EMBL" id="MHCP01000028">
    <property type="protein sequence ID" value="OGY23225.1"/>
    <property type="molecule type" value="Genomic_DNA"/>
</dbReference>
<dbReference type="NCBIfam" id="TIGR00079">
    <property type="entry name" value="pept_deformyl"/>
    <property type="match status" value="1"/>
</dbReference>
<dbReference type="NCBIfam" id="NF001159">
    <property type="entry name" value="PRK00150.1-3"/>
    <property type="match status" value="1"/>
</dbReference>
<dbReference type="InterPro" id="IPR044135">
    <property type="entry name" value="Met-tRNA-FMT_C"/>
</dbReference>
<keyword evidence="5" id="KW-0479">Metal-binding</keyword>
<dbReference type="InterPro" id="IPR011034">
    <property type="entry name" value="Formyl_transferase-like_C_sf"/>
</dbReference>
<feature type="active site" evidence="5">
    <location>
        <position position="131"/>
    </location>
</feature>
<gene>
    <name evidence="6" type="primary">fmt</name>
    <name evidence="5" type="synonym">def</name>
    <name evidence="9" type="ORF">A2172_02495</name>
</gene>
<dbReference type="InterPro" id="IPR041711">
    <property type="entry name" value="Met-tRNA-FMT_N"/>
</dbReference>
<evidence type="ECO:0000259" key="7">
    <source>
        <dbReference type="Pfam" id="PF00551"/>
    </source>
</evidence>
<dbReference type="Pfam" id="PF00551">
    <property type="entry name" value="Formyl_trans_N"/>
    <property type="match status" value="1"/>
</dbReference>
<dbReference type="STRING" id="1802593.A2172_02495"/>
<dbReference type="InterPro" id="IPR036477">
    <property type="entry name" value="Formyl_transf_N_sf"/>
</dbReference>
<dbReference type="EC" id="3.5.1.88" evidence="5"/>
<evidence type="ECO:0000256" key="3">
    <source>
        <dbReference type="ARBA" id="ARBA00022679"/>
    </source>
</evidence>
<accession>A0A1G1W6D7</accession>
<feature type="binding site" evidence="5">
    <location>
        <position position="134"/>
    </location>
    <ligand>
        <name>Fe cation</name>
        <dbReference type="ChEBI" id="CHEBI:24875"/>
    </ligand>
</feature>
<dbReference type="Gene3D" id="3.90.45.10">
    <property type="entry name" value="Peptide deformylase"/>
    <property type="match status" value="1"/>
</dbReference>
<dbReference type="SUPFAM" id="SSF53328">
    <property type="entry name" value="Formyltransferase"/>
    <property type="match status" value="1"/>
</dbReference>
<evidence type="ECO:0000313" key="10">
    <source>
        <dbReference type="Proteomes" id="UP000176631"/>
    </source>
</evidence>
<dbReference type="AlphaFoldDB" id="A0A1G1W6D7"/>
<dbReference type="InterPro" id="IPR036821">
    <property type="entry name" value="Peptide_deformylase_sf"/>
</dbReference>
<dbReference type="GO" id="GO:0004479">
    <property type="term" value="F:methionyl-tRNA formyltransferase activity"/>
    <property type="evidence" value="ECO:0007669"/>
    <property type="project" value="UniProtKB-UniRule"/>
</dbReference>
<keyword evidence="5" id="KW-0408">Iron</keyword>
<dbReference type="InterPro" id="IPR005793">
    <property type="entry name" value="Formyl_trans_C"/>
</dbReference>
<comment type="cofactor">
    <cofactor evidence="5">
        <name>Fe(2+)</name>
        <dbReference type="ChEBI" id="CHEBI:29033"/>
    </cofactor>
    <text evidence="5">Binds 1 Fe(2+) ion.</text>
</comment>
<organism evidence="9 10">
    <name type="scientific">Candidatus Woykebacteria bacterium RBG_13_40_15</name>
    <dbReference type="NCBI Taxonomy" id="1802593"/>
    <lineage>
        <taxon>Bacteria</taxon>
        <taxon>Candidatus Woykeibacteriota</taxon>
    </lineage>
</organism>
<dbReference type="CDD" id="cd08704">
    <property type="entry name" value="Met_tRNA_FMT_C"/>
    <property type="match status" value="1"/>
</dbReference>
<evidence type="ECO:0000259" key="8">
    <source>
        <dbReference type="Pfam" id="PF02911"/>
    </source>
</evidence>
<comment type="caution">
    <text evidence="9">The sequence shown here is derived from an EMBL/GenBank/DDBJ whole genome shotgun (WGS) entry which is preliminary data.</text>
</comment>
<dbReference type="CDD" id="cd00487">
    <property type="entry name" value="Pep_deformylase"/>
    <property type="match status" value="1"/>
</dbReference>
<comment type="similarity">
    <text evidence="2 5">Belongs to the polypeptide deformylase family.</text>
</comment>
<keyword evidence="5" id="KW-0378">Hydrolase</keyword>
<evidence type="ECO:0000256" key="2">
    <source>
        <dbReference type="ARBA" id="ARBA00010759"/>
    </source>
</evidence>
<dbReference type="Pfam" id="PF02911">
    <property type="entry name" value="Formyl_trans_C"/>
    <property type="match status" value="1"/>
</dbReference>
<comment type="catalytic activity">
    <reaction evidence="6">
        <text>L-methionyl-tRNA(fMet) + (6R)-10-formyltetrahydrofolate = N-formyl-L-methionyl-tRNA(fMet) + (6S)-5,6,7,8-tetrahydrofolate + H(+)</text>
        <dbReference type="Rhea" id="RHEA:24380"/>
        <dbReference type="Rhea" id="RHEA-COMP:9952"/>
        <dbReference type="Rhea" id="RHEA-COMP:9953"/>
        <dbReference type="ChEBI" id="CHEBI:15378"/>
        <dbReference type="ChEBI" id="CHEBI:57453"/>
        <dbReference type="ChEBI" id="CHEBI:78530"/>
        <dbReference type="ChEBI" id="CHEBI:78844"/>
        <dbReference type="ChEBI" id="CHEBI:195366"/>
        <dbReference type="EC" id="2.1.2.9"/>
    </reaction>
</comment>
<dbReference type="Gene3D" id="3.40.50.12230">
    <property type="match status" value="1"/>
</dbReference>
<keyword evidence="3 6" id="KW-0808">Transferase</keyword>
<dbReference type="Proteomes" id="UP000176631">
    <property type="component" value="Unassembled WGS sequence"/>
</dbReference>
<dbReference type="GO" id="GO:0046872">
    <property type="term" value="F:metal ion binding"/>
    <property type="evidence" value="ECO:0007669"/>
    <property type="project" value="UniProtKB-KW"/>
</dbReference>
<dbReference type="NCBIfam" id="TIGR00460">
    <property type="entry name" value="fmt"/>
    <property type="match status" value="1"/>
</dbReference>
<dbReference type="EC" id="2.1.2.9" evidence="6"/>
<dbReference type="HAMAP" id="MF_00163">
    <property type="entry name" value="Pep_deformylase"/>
    <property type="match status" value="1"/>
</dbReference>
<feature type="binding site" evidence="5">
    <location>
        <position position="130"/>
    </location>
    <ligand>
        <name>Fe cation</name>
        <dbReference type="ChEBI" id="CHEBI:24875"/>
    </ligand>
</feature>
<feature type="domain" description="Formyl transferase N-terminal" evidence="7">
    <location>
        <begin position="157"/>
        <end position="336"/>
    </location>
</feature>
<dbReference type="Pfam" id="PF01327">
    <property type="entry name" value="Pep_deformylase"/>
    <property type="match status" value="1"/>
</dbReference>
<dbReference type="GO" id="GO:0005829">
    <property type="term" value="C:cytosol"/>
    <property type="evidence" value="ECO:0007669"/>
    <property type="project" value="TreeGrafter"/>
</dbReference>
<dbReference type="HAMAP" id="MF_00182">
    <property type="entry name" value="Formyl_trans"/>
    <property type="match status" value="1"/>
</dbReference>
<dbReference type="PRINTS" id="PR01576">
    <property type="entry name" value="PDEFORMYLASE"/>
</dbReference>
<proteinExistence type="inferred from homology"/>
<dbReference type="InterPro" id="IPR023635">
    <property type="entry name" value="Peptide_deformylase"/>
</dbReference>
<dbReference type="PANTHER" id="PTHR11138:SF5">
    <property type="entry name" value="METHIONYL-TRNA FORMYLTRANSFERASE, MITOCHONDRIAL"/>
    <property type="match status" value="1"/>
</dbReference>
<keyword evidence="4 6" id="KW-0648">Protein biosynthesis</keyword>
<comment type="function">
    <text evidence="5">Removes the formyl group from the N-terminal Met of newly synthesized proteins. Requires at least a dipeptide for an efficient rate of reaction. N-terminal L-methionine is a prerequisite for activity but the enzyme has broad specificity at other positions.</text>
</comment>
<dbReference type="InterPro" id="IPR002376">
    <property type="entry name" value="Formyl_transf_N"/>
</dbReference>
<dbReference type="InterPro" id="IPR005794">
    <property type="entry name" value="Fmt"/>
</dbReference>
<name>A0A1G1W6D7_9BACT</name>
<comment type="catalytic activity">
    <reaction evidence="5">
        <text>N-terminal N-formyl-L-methionyl-[peptide] + H2O = N-terminal L-methionyl-[peptide] + formate</text>
        <dbReference type="Rhea" id="RHEA:24420"/>
        <dbReference type="Rhea" id="RHEA-COMP:10639"/>
        <dbReference type="Rhea" id="RHEA-COMP:10640"/>
        <dbReference type="ChEBI" id="CHEBI:15377"/>
        <dbReference type="ChEBI" id="CHEBI:15740"/>
        <dbReference type="ChEBI" id="CHEBI:49298"/>
        <dbReference type="ChEBI" id="CHEBI:64731"/>
        <dbReference type="EC" id="3.5.1.88"/>
    </reaction>
</comment>
<feature type="binding site" evidence="5">
    <location>
        <position position="88"/>
    </location>
    <ligand>
        <name>Fe cation</name>
        <dbReference type="ChEBI" id="CHEBI:24875"/>
    </ligand>
</feature>
<dbReference type="CDD" id="cd08646">
    <property type="entry name" value="FMT_core_Met-tRNA-FMT_N"/>
    <property type="match status" value="1"/>
</dbReference>
<reference evidence="9 10" key="1">
    <citation type="journal article" date="2016" name="Nat. Commun.">
        <title>Thousands of microbial genomes shed light on interconnected biogeochemical processes in an aquifer system.</title>
        <authorList>
            <person name="Anantharaman K."/>
            <person name="Brown C.T."/>
            <person name="Hug L.A."/>
            <person name="Sharon I."/>
            <person name="Castelle C.J."/>
            <person name="Probst A.J."/>
            <person name="Thomas B.C."/>
            <person name="Singh A."/>
            <person name="Wilkins M.J."/>
            <person name="Karaoz U."/>
            <person name="Brodie E.L."/>
            <person name="Williams K.H."/>
            <person name="Hubbard S.S."/>
            <person name="Banfield J.F."/>
        </authorList>
    </citation>
    <scope>NUCLEOTIDE SEQUENCE [LARGE SCALE GENOMIC DNA]</scope>
</reference>
<dbReference type="GO" id="GO:0042586">
    <property type="term" value="F:peptide deformylase activity"/>
    <property type="evidence" value="ECO:0007669"/>
    <property type="project" value="UniProtKB-UniRule"/>
</dbReference>
<sequence>MILKLTRNTDPIWKQKFQNVKKITPEIKKLVTDMMETVDITSAVGLAAPQVGAALRLFVISYGKLREAFINPKIVRRGKETNEIEEGCLSVPCVRGSVNRANEIEIDYQDLKGRPKKATLSGYYARIAQHEYDHLSSSFYTDRILDKKNLYTYKTIKIVFFGTSEFGSIVLKSLIGQKLAGEYEITLVVTAPNKPAGRGQESTVSPVKALADQFNIPIEVPTTLKNSSDLVNKLKSIEPDFIVLASYGKIVPKEILEIPKKAPLNVHPSLLPKYRGASPIQSAILSGDKYTGVSVMKMNEKLDSGDIFGSAHLTIKKTDTSESLSERLADLGASLTHHVLHILTVSDIKPKPQSPTGTSYTKILTKEDGFIDWKKPPENLERMIRAYHPWPGVWSKLRINNSPSSAKASAGRELRIKLLPNRMVQLEGKEPVKLDDFKRGHSDFKLNW</sequence>